<dbReference type="InterPro" id="IPR020622">
    <property type="entry name" value="Ala_racemase_pyridoxalP-BS"/>
</dbReference>
<dbReference type="Proteomes" id="UP000023785">
    <property type="component" value="Unassembled WGS sequence"/>
</dbReference>
<evidence type="ECO:0000256" key="4">
    <source>
        <dbReference type="ARBA" id="ARBA00023235"/>
    </source>
</evidence>
<dbReference type="InterPro" id="IPR029066">
    <property type="entry name" value="PLP-binding_barrel"/>
</dbReference>
<evidence type="ECO:0000256" key="5">
    <source>
        <dbReference type="HAMAP-Rule" id="MF_01201"/>
    </source>
</evidence>
<dbReference type="AlphaFoldDB" id="V2TZI3"/>
<dbReference type="PATRIC" id="fig|1392540.3.peg.301"/>
<evidence type="ECO:0000256" key="2">
    <source>
        <dbReference type="ARBA" id="ARBA00001933"/>
    </source>
</evidence>
<feature type="modified residue" description="N6-(pyridoxal phosphate)lysine" evidence="5 6">
    <location>
        <position position="36"/>
    </location>
</feature>
<dbReference type="InterPro" id="IPR011079">
    <property type="entry name" value="Ala_racemase_C"/>
</dbReference>
<feature type="binding site" evidence="5 7">
    <location>
        <position position="131"/>
    </location>
    <ligand>
        <name>substrate</name>
    </ligand>
</feature>
<dbReference type="UniPathway" id="UPA00042">
    <property type="reaction ID" value="UER00497"/>
</dbReference>
<dbReference type="Gene3D" id="3.20.20.10">
    <property type="entry name" value="Alanine racemase"/>
    <property type="match status" value="1"/>
</dbReference>
<dbReference type="CDD" id="cd06827">
    <property type="entry name" value="PLPDE_III_AR_proteobact"/>
    <property type="match status" value="1"/>
</dbReference>
<dbReference type="FunFam" id="3.20.20.10:FF:000002">
    <property type="entry name" value="Alanine racemase"/>
    <property type="match status" value="1"/>
</dbReference>
<feature type="active site" description="Proton acceptor; specific for L-alanine" evidence="5">
    <location>
        <position position="259"/>
    </location>
</feature>
<dbReference type="GO" id="GO:0008784">
    <property type="term" value="F:alanine racemase activity"/>
    <property type="evidence" value="ECO:0007669"/>
    <property type="project" value="UniProtKB-UniRule"/>
</dbReference>
<evidence type="ECO:0000313" key="10">
    <source>
        <dbReference type="Proteomes" id="UP000023785"/>
    </source>
</evidence>
<dbReference type="GO" id="GO:0030170">
    <property type="term" value="F:pyridoxal phosphate binding"/>
    <property type="evidence" value="ECO:0007669"/>
    <property type="project" value="UniProtKB-UniRule"/>
</dbReference>
<dbReference type="SUPFAM" id="SSF50621">
    <property type="entry name" value="Alanine racemase C-terminal domain-like"/>
    <property type="match status" value="1"/>
</dbReference>
<dbReference type="GO" id="GO:0030632">
    <property type="term" value="P:D-alanine biosynthetic process"/>
    <property type="evidence" value="ECO:0007669"/>
    <property type="project" value="UniProtKB-UniRule"/>
</dbReference>
<sequence length="372" mass="41216">MPRPIQAIIHHHALTHNLNVARELTSPNSKLFAVVKANAYGHGIENIYSAFKNADGFALLDIDEAIRLRSLGWQGEILLLEGLFNETDLIACDTYNLSFTIHSLHQLKWLENYQGNAQFKVFLKMNSGMNRLGFKPQAYQIAWQAISKLSHVVDITHMMHFSDADGERLGQDGIEYQMIIFQETTQNMPGRCSLSNSAALLRHHTELRSDYVRAGILLYGSSPDYPSHSADDWNLKPTMSLRSEIIAIQEINEKDSVGYGSQYIADHPMKIGVVACGYADGYQRISPSGTPILVNGQRTHLVGRVSMDMLAVDLTYIKDAKIGSEVVLWGVSSCGVTLSIDEVAATSNTLGYELMCAVTARVPFSVAKKSHV</sequence>
<dbReference type="InterPro" id="IPR001608">
    <property type="entry name" value="Ala_racemase_N"/>
</dbReference>
<dbReference type="Gene3D" id="2.40.37.10">
    <property type="entry name" value="Lyase, Ornithine Decarboxylase, Chain A, domain 1"/>
    <property type="match status" value="1"/>
</dbReference>
<dbReference type="OrthoDB" id="9813814at2"/>
<dbReference type="HOGENOM" id="CLU_028393_1_0_6"/>
<evidence type="ECO:0000256" key="7">
    <source>
        <dbReference type="PIRSR" id="PIRSR600821-52"/>
    </source>
</evidence>
<dbReference type="SMART" id="SM01005">
    <property type="entry name" value="Ala_racemase_C"/>
    <property type="match status" value="1"/>
</dbReference>
<evidence type="ECO:0000256" key="1">
    <source>
        <dbReference type="ARBA" id="ARBA00000316"/>
    </source>
</evidence>
<dbReference type="SUPFAM" id="SSF51419">
    <property type="entry name" value="PLP-binding barrel"/>
    <property type="match status" value="1"/>
</dbReference>
<dbReference type="PRINTS" id="PR00992">
    <property type="entry name" value="ALARACEMASE"/>
</dbReference>
<dbReference type="InterPro" id="IPR000821">
    <property type="entry name" value="Ala_racemase"/>
</dbReference>
<comment type="catalytic activity">
    <reaction evidence="1 5">
        <text>L-alanine = D-alanine</text>
        <dbReference type="Rhea" id="RHEA:20249"/>
        <dbReference type="ChEBI" id="CHEBI:57416"/>
        <dbReference type="ChEBI" id="CHEBI:57972"/>
        <dbReference type="EC" id="5.1.1.1"/>
    </reaction>
</comment>
<reference evidence="9 10" key="1">
    <citation type="submission" date="2013-10" db="EMBL/GenBank/DDBJ databases">
        <title>The Genome Sequence of Acinetobacter nectaris CIP 110549.</title>
        <authorList>
            <consortium name="The Broad Institute Genomics Platform"/>
            <consortium name="The Broad Institute Genome Sequencing Center for Infectious Disease"/>
            <person name="Cerqueira G."/>
            <person name="Feldgarden M."/>
            <person name="Courvalin P."/>
            <person name="Grillot-Courvalin C."/>
            <person name="Clermont D."/>
            <person name="Rocha E."/>
            <person name="Yoon E.-J."/>
            <person name="Nemec A."/>
            <person name="Young S.K."/>
            <person name="Zeng Q."/>
            <person name="Gargeya S."/>
            <person name="Fitzgerald M."/>
            <person name="Abouelleil A."/>
            <person name="Alvarado L."/>
            <person name="Berlin A.M."/>
            <person name="Chapman S.B."/>
            <person name="Gainer-Dewar J."/>
            <person name="Goldberg J."/>
            <person name="Gnerre S."/>
            <person name="Griggs A."/>
            <person name="Gujja S."/>
            <person name="Hansen M."/>
            <person name="Howarth C."/>
            <person name="Imamovic A."/>
            <person name="Ireland A."/>
            <person name="Larimer J."/>
            <person name="McCowan C."/>
            <person name="Murphy C."/>
            <person name="Pearson M."/>
            <person name="Poon T.W."/>
            <person name="Priest M."/>
            <person name="Roberts A."/>
            <person name="Saif S."/>
            <person name="Shea T."/>
            <person name="Sykes S."/>
            <person name="Wortman J."/>
            <person name="Nusbaum C."/>
            <person name="Birren B."/>
        </authorList>
    </citation>
    <scope>NUCLEOTIDE SEQUENCE [LARGE SCALE GENOMIC DNA]</scope>
    <source>
        <strain evidence="9 10">CIP 110549</strain>
    </source>
</reference>
<dbReference type="GO" id="GO:0005829">
    <property type="term" value="C:cytosol"/>
    <property type="evidence" value="ECO:0007669"/>
    <property type="project" value="TreeGrafter"/>
</dbReference>
<feature type="active site" description="Proton acceptor; specific for D-alanine" evidence="5">
    <location>
        <position position="36"/>
    </location>
</feature>
<evidence type="ECO:0000256" key="3">
    <source>
        <dbReference type="ARBA" id="ARBA00022898"/>
    </source>
</evidence>
<gene>
    <name evidence="9" type="ORF">P256_00310</name>
</gene>
<keyword evidence="4 5" id="KW-0413">Isomerase</keyword>
<protein>
    <recommendedName>
        <fullName evidence="5">Alanine racemase</fullName>
        <ecNumber evidence="5">5.1.1.1</ecNumber>
    </recommendedName>
</protein>
<comment type="similarity">
    <text evidence="5">Belongs to the alanine racemase family.</text>
</comment>
<evidence type="ECO:0000259" key="8">
    <source>
        <dbReference type="SMART" id="SM01005"/>
    </source>
</evidence>
<accession>V2TZI3</accession>
<feature type="domain" description="Alanine racemase C-terminal" evidence="8">
    <location>
        <begin position="238"/>
        <end position="367"/>
    </location>
</feature>
<dbReference type="EMBL" id="AYER01000001">
    <property type="protein sequence ID" value="ESK41320.1"/>
    <property type="molecule type" value="Genomic_DNA"/>
</dbReference>
<feature type="binding site" evidence="5 7">
    <location>
        <position position="307"/>
    </location>
    <ligand>
        <name>substrate</name>
    </ligand>
</feature>
<evidence type="ECO:0000256" key="6">
    <source>
        <dbReference type="PIRSR" id="PIRSR600821-50"/>
    </source>
</evidence>
<dbReference type="PROSITE" id="PS00395">
    <property type="entry name" value="ALANINE_RACEMASE"/>
    <property type="match status" value="1"/>
</dbReference>
<proteinExistence type="inferred from homology"/>
<dbReference type="HAMAP" id="MF_01201">
    <property type="entry name" value="Ala_racemase"/>
    <property type="match status" value="1"/>
</dbReference>
<keyword evidence="3 5" id="KW-0663">Pyridoxal phosphate</keyword>
<dbReference type="PANTHER" id="PTHR30511">
    <property type="entry name" value="ALANINE RACEMASE"/>
    <property type="match status" value="1"/>
</dbReference>
<name>V2TZI3_9GAMM</name>
<comment type="pathway">
    <text evidence="5">Amino-acid biosynthesis; D-alanine biosynthesis; D-alanine from L-alanine: step 1/1.</text>
</comment>
<dbReference type="Pfam" id="PF01168">
    <property type="entry name" value="Ala_racemase_N"/>
    <property type="match status" value="1"/>
</dbReference>
<comment type="caution">
    <text evidence="9">The sequence shown here is derived from an EMBL/GenBank/DDBJ whole genome shotgun (WGS) entry which is preliminary data.</text>
</comment>
<organism evidence="9 10">
    <name type="scientific">Acinetobacter nectaris CIP 110549</name>
    <dbReference type="NCBI Taxonomy" id="1392540"/>
    <lineage>
        <taxon>Bacteria</taxon>
        <taxon>Pseudomonadati</taxon>
        <taxon>Pseudomonadota</taxon>
        <taxon>Gammaproteobacteria</taxon>
        <taxon>Moraxellales</taxon>
        <taxon>Moraxellaceae</taxon>
        <taxon>Acinetobacter</taxon>
    </lineage>
</organism>
<dbReference type="PANTHER" id="PTHR30511:SF0">
    <property type="entry name" value="ALANINE RACEMASE, CATABOLIC-RELATED"/>
    <property type="match status" value="1"/>
</dbReference>
<evidence type="ECO:0000313" key="9">
    <source>
        <dbReference type="EMBL" id="ESK41320.1"/>
    </source>
</evidence>
<dbReference type="NCBIfam" id="TIGR00492">
    <property type="entry name" value="alr"/>
    <property type="match status" value="1"/>
</dbReference>
<dbReference type="RefSeq" id="WP_023271913.1">
    <property type="nucleotide sequence ID" value="NZ_KI530712.1"/>
</dbReference>
<dbReference type="EC" id="5.1.1.1" evidence="5"/>
<keyword evidence="10" id="KW-1185">Reference proteome</keyword>
<dbReference type="eggNOG" id="COG0787">
    <property type="taxonomic scope" value="Bacteria"/>
</dbReference>
<comment type="cofactor">
    <cofactor evidence="2 5 6">
        <name>pyridoxal 5'-phosphate</name>
        <dbReference type="ChEBI" id="CHEBI:597326"/>
    </cofactor>
</comment>
<dbReference type="InterPro" id="IPR009006">
    <property type="entry name" value="Ala_racemase/Decarboxylase_C"/>
</dbReference>
<dbReference type="Pfam" id="PF00842">
    <property type="entry name" value="Ala_racemase_C"/>
    <property type="match status" value="1"/>
</dbReference>
<dbReference type="STRING" id="1392540.P256_00310"/>
<comment type="function">
    <text evidence="5">Catalyzes the interconversion of L-alanine and D-alanine. May also act on other amino acids.</text>
</comment>